<accession>A0A0K1Y580</accession>
<evidence type="ECO:0000256" key="2">
    <source>
        <dbReference type="SAM" id="Phobius"/>
    </source>
</evidence>
<dbReference type="GeneID" id="26626346"/>
<dbReference type="RefSeq" id="YP_009199262.1">
    <property type="nucleotide sequence ID" value="NC_028807.1"/>
</dbReference>
<dbReference type="Gene3D" id="3.90.1720.10">
    <property type="entry name" value="endopeptidase domain like (from Nostoc punctiforme)"/>
    <property type="match status" value="1"/>
</dbReference>
<dbReference type="Pfam" id="PF10145">
    <property type="entry name" value="PhageMin_Tail"/>
    <property type="match status" value="1"/>
</dbReference>
<gene>
    <name evidence="4" type="ORF">SF1_140</name>
</gene>
<dbReference type="InterPro" id="IPR038765">
    <property type="entry name" value="Papain-like_cys_pep_sf"/>
</dbReference>
<reference evidence="4 5" key="1">
    <citation type="submission" date="2015-06" db="EMBL/GenBank/DDBJ databases">
        <title>Complete genomic sequence analysis of Two virulent actinophages of Streptomyces flavovirens.</title>
        <authorList>
            <person name="Sharaf A."/>
            <person name="Marie E."/>
            <person name="ElBaz R."/>
            <person name="Elmaghraby I."/>
            <person name="Mercati F."/>
        </authorList>
    </citation>
    <scope>NUCLEOTIDE SEQUENCE [LARGE SCALE GENOMIC DNA]</scope>
</reference>
<organism evidence="4 5">
    <name type="scientific">Streptomyces phage SF1</name>
    <dbReference type="NCBI Taxonomy" id="1690817"/>
    <lineage>
        <taxon>Viruses</taxon>
        <taxon>Duplodnaviria</taxon>
        <taxon>Heunggongvirae</taxon>
        <taxon>Uroviricota</taxon>
        <taxon>Caudoviricetes</taxon>
        <taxon>Sfunavirus</taxon>
        <taxon>Sfunavirus SF1</taxon>
    </lineage>
</organism>
<feature type="transmembrane region" description="Helical" evidence="2">
    <location>
        <begin position="459"/>
        <end position="477"/>
    </location>
</feature>
<feature type="transmembrane region" description="Helical" evidence="2">
    <location>
        <begin position="518"/>
        <end position="547"/>
    </location>
</feature>
<keyword evidence="5" id="KW-1185">Reference proteome</keyword>
<feature type="domain" description="Phage tail tape measure protein" evidence="3">
    <location>
        <begin position="108"/>
        <end position="303"/>
    </location>
</feature>
<dbReference type="GO" id="GO:0098003">
    <property type="term" value="P:viral tail assembly"/>
    <property type="evidence" value="ECO:0007669"/>
    <property type="project" value="UniProtKB-KW"/>
</dbReference>
<sequence>MPAPEIAVAYVSIVPSLQGFQGDLRRQVMGPTEEAGQEAGAGFGSKLKAGIVAGALAAGALGAKALTEAFAQASITKKVQAQLGATSKDAARYGKVAGRLYSQGVVDTFEEGAEAIRATVQGGLVPPDATNAQLESIATKMSDVATTFGTDMSMQTQAVSAMLKNGLAPDAESALDTIAYGFQKLGPNAEDLLETFQEYSIQLRKLGIDSNTALGLFQQGLKGGARDTDIVADALKEFSIRAVDMSTSSRDAYKALGMDAKEMETLIGKGGDSATKGLDMVLDKLRGMHDPVEREAAAVGLFGTQAEDLGKALFELDPSAAVSTLGKVGGTAKEMGKTLRNGPLYELQTFKRELEQGLVEAMGTYAIPALKDGIVALRDLSSWGKEAFTWARDASPWLLPLAIAIGGVTFALNAQKIAVALTTAVFSVYRGAMLVGTAVTNGLAGAQALLNAVMALNPFVLVAIAVAAFVAAVIVAYNKVGWFRDLVDVAFKAIGDVVMWLWNVAIKPTFALIGEIFMWLYTLIAVIVIAPVMVLMKALGALFGWLYKVAVKPSLDAIGALGKWLWEKVLKPVWGYLMEGLRTLGGVFKWLYDKGVKPPLESIAATGKWLWNKALKPTFDLMKDGVEAIADSFKDGKDLIEKQWAKLEDIAKAPVEFVIDYVYNKGIVPLWNKVAKVVGGKTLGEFKGFARGGILPGTSSFRDGDDQLVPMRKGEGVYVSEAMKDPYERARLHAVNQAAMRGQSLSKYQGGQGYAKGGIIGSLSGLMGDVWDWGKDTVGGFLKKGFGKVTGVLDNIPGANTGWGGLIKDVPLSWVKSLTSFGEEKEKNLTGGPGVKSALAWARTQAGKPYQWGGAGNPSWDCSGFMAGIQKKIMGQNPNGRLWATGAFRGDQAPAGWVRNLQSPFMIGITNANKGHTAGTLAGVNVESRGGDGVVVGSAARSYKSGLFTDVYGFAPAKKYDNGGWLMPGARQTRNETGRPEPVFTASQWSSIHTLASRGASGGLADGARITLVTDGGSFEAYVDARADDRINKGLVEPANLGRNL</sequence>
<evidence type="ECO:0000313" key="4">
    <source>
        <dbReference type="EMBL" id="AKY02163.1"/>
    </source>
</evidence>
<feature type="transmembrane region" description="Helical" evidence="2">
    <location>
        <begin position="394"/>
        <end position="412"/>
    </location>
</feature>
<evidence type="ECO:0000259" key="3">
    <source>
        <dbReference type="Pfam" id="PF10145"/>
    </source>
</evidence>
<dbReference type="InterPro" id="IPR010090">
    <property type="entry name" value="Phage_tape_meas"/>
</dbReference>
<dbReference type="OrthoDB" id="322at10239"/>
<evidence type="ECO:0000313" key="5">
    <source>
        <dbReference type="Proteomes" id="UP000201570"/>
    </source>
</evidence>
<dbReference type="EMBL" id="KT221033">
    <property type="protein sequence ID" value="AKY02163.1"/>
    <property type="molecule type" value="Genomic_DNA"/>
</dbReference>
<dbReference type="KEGG" id="vg:26626346"/>
<evidence type="ECO:0000256" key="1">
    <source>
        <dbReference type="ARBA" id="ARBA00022465"/>
    </source>
</evidence>
<name>A0A0K1Y580_9CAUD</name>
<dbReference type="SUPFAM" id="SSF54001">
    <property type="entry name" value="Cysteine proteinases"/>
    <property type="match status" value="1"/>
</dbReference>
<keyword evidence="2" id="KW-0472">Membrane</keyword>
<protein>
    <recommendedName>
        <fullName evidence="3">Phage tail tape measure protein domain-containing protein</fullName>
    </recommendedName>
</protein>
<keyword evidence="2" id="KW-1133">Transmembrane helix</keyword>
<dbReference type="Proteomes" id="UP000201570">
    <property type="component" value="Segment"/>
</dbReference>
<keyword evidence="2" id="KW-0812">Transmembrane</keyword>
<feature type="transmembrane region" description="Helical" evidence="2">
    <location>
        <begin position="419"/>
        <end position="439"/>
    </location>
</feature>
<proteinExistence type="predicted"/>
<keyword evidence="1" id="KW-1245">Viral tail assembly</keyword>
<dbReference type="GO" id="GO:0001897">
    <property type="term" value="P:symbiont-mediated cytolysis of host cell"/>
    <property type="evidence" value="ECO:0007669"/>
    <property type="project" value="UniProtKB-ARBA"/>
</dbReference>
<keyword evidence="1" id="KW-1188">Viral release from host cell</keyword>